<dbReference type="PANTHER" id="PTHR43844">
    <property type="entry name" value="METHIONINE SYNTHASE"/>
    <property type="match status" value="1"/>
</dbReference>
<accession>A0A815YJ77</accession>
<dbReference type="Proteomes" id="UP000663855">
    <property type="component" value="Unassembled WGS sequence"/>
</dbReference>
<protein>
    <recommendedName>
        <fullName evidence="1">Cobalamin-independent methionine synthase MetE C-terminal/archaeal domain-containing protein</fullName>
    </recommendedName>
</protein>
<dbReference type="Gene3D" id="3.20.20.210">
    <property type="match status" value="1"/>
</dbReference>
<reference evidence="2" key="1">
    <citation type="submission" date="2021-02" db="EMBL/GenBank/DDBJ databases">
        <authorList>
            <person name="Nowell W R."/>
        </authorList>
    </citation>
    <scope>NUCLEOTIDE SEQUENCE</scope>
</reference>
<dbReference type="InterPro" id="IPR038071">
    <property type="entry name" value="UROD/MetE-like_sf"/>
</dbReference>
<organism evidence="2 3">
    <name type="scientific">Rotaria magnacalcarata</name>
    <dbReference type="NCBI Taxonomy" id="392030"/>
    <lineage>
        <taxon>Eukaryota</taxon>
        <taxon>Metazoa</taxon>
        <taxon>Spiralia</taxon>
        <taxon>Gnathifera</taxon>
        <taxon>Rotifera</taxon>
        <taxon>Eurotatoria</taxon>
        <taxon>Bdelloidea</taxon>
        <taxon>Philodinida</taxon>
        <taxon>Philodinidae</taxon>
        <taxon>Rotaria</taxon>
    </lineage>
</organism>
<evidence type="ECO:0000259" key="1">
    <source>
        <dbReference type="Pfam" id="PF01717"/>
    </source>
</evidence>
<comment type="caution">
    <text evidence="2">The sequence shown here is derived from an EMBL/GenBank/DDBJ whole genome shotgun (WGS) entry which is preliminary data.</text>
</comment>
<dbReference type="InterPro" id="IPR002629">
    <property type="entry name" value="Met_Synth_C/arc"/>
</dbReference>
<name>A0A815YJ77_9BILA</name>
<gene>
    <name evidence="2" type="ORF">CJN711_LOCUS31950</name>
</gene>
<dbReference type="SUPFAM" id="SSF51726">
    <property type="entry name" value="UROD/MetE-like"/>
    <property type="match status" value="1"/>
</dbReference>
<dbReference type="PANTHER" id="PTHR43844:SF2">
    <property type="entry name" value="SYNTHASE, VITAMIN-B12 INDEPENDENT, PUTATIVE (AFU_ORTHOLOGUE AFUA_3G12060)-RELATED"/>
    <property type="match status" value="1"/>
</dbReference>
<dbReference type="GO" id="GO:0003871">
    <property type="term" value="F:5-methyltetrahydropteroyltriglutamate-homocysteine S-methyltransferase activity"/>
    <property type="evidence" value="ECO:0007669"/>
    <property type="project" value="InterPro"/>
</dbReference>
<feature type="domain" description="Cobalamin-independent methionine synthase MetE C-terminal/archaeal" evidence="1">
    <location>
        <begin position="15"/>
        <end position="340"/>
    </location>
</feature>
<evidence type="ECO:0000313" key="3">
    <source>
        <dbReference type="Proteomes" id="UP000663855"/>
    </source>
</evidence>
<dbReference type="GO" id="GO:0008270">
    <property type="term" value="F:zinc ion binding"/>
    <property type="evidence" value="ECO:0007669"/>
    <property type="project" value="InterPro"/>
</dbReference>
<dbReference type="AlphaFoldDB" id="A0A815YJ77"/>
<dbReference type="Pfam" id="PF01717">
    <property type="entry name" value="Meth_synt_2"/>
    <property type="match status" value="1"/>
</dbReference>
<evidence type="ECO:0000313" key="2">
    <source>
        <dbReference type="EMBL" id="CAF1570951.1"/>
    </source>
</evidence>
<dbReference type="GO" id="GO:0009086">
    <property type="term" value="P:methionine biosynthetic process"/>
    <property type="evidence" value="ECO:0007669"/>
    <property type="project" value="InterPro"/>
</dbReference>
<dbReference type="CDD" id="cd03311">
    <property type="entry name" value="CIMS_C_terminal_like"/>
    <property type="match status" value="1"/>
</dbReference>
<sequence>MASEVIHRWISIPSELIGSIPRTQELVQARTQFESDLMTIEDFRKIENAAVEKTIRELDQVTGSMVLSDGEQTKPSFVTYPIYDLVFERYKFDKQCFQITFADGHVRTLPRLVKAPFKYANYAYKYLNFAKSLTNKPIKQAVITASALSMVYSPHLLNTGSIENYSYEEFLQDLTNECEKDIRLCLEQGAHAVQLDFTEARLSLKVDRSGHLLKDFIKINNRVLDRFNANEQKKIGVHVCPGGDLDCAHSSDIDYTLLLPDLFQLHLTNFYIQLSSEQDRIKVLKCIQKHMKSNHRIFIGVIDPCNPIIESAETVRDRVLEAAKFIPIKQLGTTDDCGFSPFADDTSTSREVCYEKIKARIQGTKMAEQILNTHH</sequence>
<proteinExistence type="predicted"/>
<dbReference type="EMBL" id="CAJNOV010015306">
    <property type="protein sequence ID" value="CAF1570951.1"/>
    <property type="molecule type" value="Genomic_DNA"/>
</dbReference>